<evidence type="ECO:0000313" key="1">
    <source>
        <dbReference type="EMBL" id="KAH7950311.1"/>
    </source>
</evidence>
<evidence type="ECO:0000313" key="2">
    <source>
        <dbReference type="Proteomes" id="UP000821865"/>
    </source>
</evidence>
<sequence length="239" mass="25875">MLLAPSEIHYLHDDSAAGSCVLSPDVVDELGQRLEENRGRVPRIQVVEKDGSWFALNDSYLRVYRELERQGRCPRVNVTVVSLNKVPQDLQKGMTATSSTAAAVATATSAEQNRCCANQEHHQHACPAVNAEAPTTTPGATSGPPKATTATGRRRAETQGSRARLRAYALKEKVCSVLEAVAHVSQSASENAAESAFCSATCVRRMRSEGVLDRLLCIEQGADDAAKNKRGWRDPSKVF</sequence>
<comment type="caution">
    <text evidence="1">The sequence shown here is derived from an EMBL/GenBank/DDBJ whole genome shotgun (WGS) entry which is preliminary data.</text>
</comment>
<reference evidence="1" key="1">
    <citation type="submission" date="2020-05" db="EMBL/GenBank/DDBJ databases">
        <title>Large-scale comparative analyses of tick genomes elucidate their genetic diversity and vector capacities.</title>
        <authorList>
            <person name="Jia N."/>
            <person name="Wang J."/>
            <person name="Shi W."/>
            <person name="Du L."/>
            <person name="Sun Y."/>
            <person name="Zhan W."/>
            <person name="Jiang J."/>
            <person name="Wang Q."/>
            <person name="Zhang B."/>
            <person name="Ji P."/>
            <person name="Sakyi L.B."/>
            <person name="Cui X."/>
            <person name="Yuan T."/>
            <person name="Jiang B."/>
            <person name="Yang W."/>
            <person name="Lam T.T.-Y."/>
            <person name="Chang Q."/>
            <person name="Ding S."/>
            <person name="Wang X."/>
            <person name="Zhu J."/>
            <person name="Ruan X."/>
            <person name="Zhao L."/>
            <person name="Wei J."/>
            <person name="Que T."/>
            <person name="Du C."/>
            <person name="Cheng J."/>
            <person name="Dai P."/>
            <person name="Han X."/>
            <person name="Huang E."/>
            <person name="Gao Y."/>
            <person name="Liu J."/>
            <person name="Shao H."/>
            <person name="Ye R."/>
            <person name="Li L."/>
            <person name="Wei W."/>
            <person name="Wang X."/>
            <person name="Wang C."/>
            <person name="Yang T."/>
            <person name="Huo Q."/>
            <person name="Li W."/>
            <person name="Guo W."/>
            <person name="Chen H."/>
            <person name="Zhou L."/>
            <person name="Ni X."/>
            <person name="Tian J."/>
            <person name="Zhou Y."/>
            <person name="Sheng Y."/>
            <person name="Liu T."/>
            <person name="Pan Y."/>
            <person name="Xia L."/>
            <person name="Li J."/>
            <person name="Zhao F."/>
            <person name="Cao W."/>
        </authorList>
    </citation>
    <scope>NUCLEOTIDE SEQUENCE</scope>
    <source>
        <strain evidence="1">Dsil-2018</strain>
    </source>
</reference>
<gene>
    <name evidence="1" type="ORF">HPB49_022249</name>
</gene>
<dbReference type="Proteomes" id="UP000821865">
    <property type="component" value="Chromosome 5"/>
</dbReference>
<keyword evidence="2" id="KW-1185">Reference proteome</keyword>
<dbReference type="EMBL" id="CM023474">
    <property type="protein sequence ID" value="KAH7950311.1"/>
    <property type="molecule type" value="Genomic_DNA"/>
</dbReference>
<organism evidence="1 2">
    <name type="scientific">Dermacentor silvarum</name>
    <name type="common">Tick</name>
    <dbReference type="NCBI Taxonomy" id="543639"/>
    <lineage>
        <taxon>Eukaryota</taxon>
        <taxon>Metazoa</taxon>
        <taxon>Ecdysozoa</taxon>
        <taxon>Arthropoda</taxon>
        <taxon>Chelicerata</taxon>
        <taxon>Arachnida</taxon>
        <taxon>Acari</taxon>
        <taxon>Parasitiformes</taxon>
        <taxon>Ixodida</taxon>
        <taxon>Ixodoidea</taxon>
        <taxon>Ixodidae</taxon>
        <taxon>Rhipicephalinae</taxon>
        <taxon>Dermacentor</taxon>
    </lineage>
</organism>
<protein>
    <submittedName>
        <fullName evidence="1">Uncharacterized protein</fullName>
    </submittedName>
</protein>
<accession>A0ACB8CTB8</accession>
<name>A0ACB8CTB8_DERSI</name>
<proteinExistence type="predicted"/>